<protein>
    <submittedName>
        <fullName evidence="3">IPT/TIG domain-containing protein</fullName>
    </submittedName>
</protein>
<dbReference type="Pfam" id="PF01833">
    <property type="entry name" value="TIG"/>
    <property type="match status" value="1"/>
</dbReference>
<accession>A0ABW9KRG3</accession>
<keyword evidence="4" id="KW-1185">Reference proteome</keyword>
<evidence type="ECO:0000313" key="3">
    <source>
        <dbReference type="EMBL" id="MFN2977094.1"/>
    </source>
</evidence>
<dbReference type="InterPro" id="IPR013783">
    <property type="entry name" value="Ig-like_fold"/>
</dbReference>
<dbReference type="PROSITE" id="PS51127">
    <property type="entry name" value="BIG1"/>
    <property type="match status" value="1"/>
</dbReference>
<dbReference type="CDD" id="cd00102">
    <property type="entry name" value="IPT"/>
    <property type="match status" value="1"/>
</dbReference>
<organism evidence="3 4">
    <name type="scientific">Terriglobus aquaticus</name>
    <dbReference type="NCBI Taxonomy" id="940139"/>
    <lineage>
        <taxon>Bacteria</taxon>
        <taxon>Pseudomonadati</taxon>
        <taxon>Acidobacteriota</taxon>
        <taxon>Terriglobia</taxon>
        <taxon>Terriglobales</taxon>
        <taxon>Acidobacteriaceae</taxon>
        <taxon>Terriglobus</taxon>
    </lineage>
</organism>
<evidence type="ECO:0000256" key="1">
    <source>
        <dbReference type="ARBA" id="ARBA00010116"/>
    </source>
</evidence>
<dbReference type="SUPFAM" id="SSF49373">
    <property type="entry name" value="Invasin/intimin cell-adhesion fragments"/>
    <property type="match status" value="1"/>
</dbReference>
<dbReference type="RefSeq" id="WP_263414733.1">
    <property type="nucleotide sequence ID" value="NZ_BAABBH010000001.1"/>
</dbReference>
<feature type="domain" description="Big-1" evidence="2">
    <location>
        <begin position="632"/>
        <end position="730"/>
    </location>
</feature>
<dbReference type="InterPro" id="IPR008964">
    <property type="entry name" value="Invasin/intimin_cell_adhesion"/>
</dbReference>
<dbReference type="InterPro" id="IPR014756">
    <property type="entry name" value="Ig_E-set"/>
</dbReference>
<dbReference type="Gene3D" id="2.60.40.10">
    <property type="entry name" value="Immunoglobulins"/>
    <property type="match status" value="2"/>
</dbReference>
<evidence type="ECO:0000259" key="2">
    <source>
        <dbReference type="PROSITE" id="PS51127"/>
    </source>
</evidence>
<evidence type="ECO:0000313" key="4">
    <source>
        <dbReference type="Proteomes" id="UP001634747"/>
    </source>
</evidence>
<dbReference type="SUPFAM" id="SSF81296">
    <property type="entry name" value="E set domains"/>
    <property type="match status" value="1"/>
</dbReference>
<gene>
    <name evidence="3" type="ORF">ACK2TP_15080</name>
</gene>
<sequence length="947" mass="96684">MLLLPVLRAAGPRWVASNGAGWQNDGSPITWYQNNVSYFIDAGPLSSSVSNAAATQIVNAAAQVWNIQYSNLVLSNGGSLNEDVSSSNVYLGSNGPIWPADVDSSNYAAKQIAVVFDADGTLIDMLLGSGASSPSACRQNAAVENVDKFIQPGNIAHAIILLNGRCTGPAPEQQLQMQYQLMRVFGRVIGLAWSQVNDNVFTGAPQPTYQQQLHWPIMHPIDIVCGTYTYQCLPNPFTLRDDDRCSVHLLYGLGAYASTDGEYLTGFVKFPTGEGMDGVNVTATRQGVQGQYGVEGWQTTSAVTGALYRRSSGNPVAGGLSGFPAVQGTLNSNYQGYWTMAEVPAIPTTSWNNVIVAAESVNPLYRGSYAVGPTSAGMILPSGTVGPSVFSVVGRYGAQSTTNIVSTASSDCSTGSDGTESAPATVAPSGMWSGKICGYGHTSWGSITVQAGRTATLEVIALDENNSASMAKMQPVLGLWHGSDPTGTRPTIAATGTAFNGRQNGTTQLTATFTTSETVRFVVADQRGSGRPDFAYSARLLYADSVRPARLGNNGGTVTITGVGFQPGNTVTVGGVAASVVSLSPTQIVVNAPTLSALNGNTTNDVVVSDLRTGGTSTITGGLLYGSSTGDVLTVVTAPLATTDVGAANTFAVRLTNSSNAPVAGVTITVRVTAGSATLAPCGATTCTVLTDGTGLARVQAAASAAGSITLLATTTSGAQASAQFSATLTSQSLSPVRPVEYIAATANAPFSPEVMVLRNGLRISGQPVQWTVGSGAVQLASTQNSAQSTSMADGSAIVSATGALAAGAQATVQACAWTNACTSLTLVGVSPDAFRLQGIAGDAQVVQSGSRLGAITLRVVDAAGNGVAGAAVSIRQQVTAWQPPCPATGRCAVPPVYGSAVTSAISDDDGLLSIAPMQFDGTAATTQIVAATGTSGFFSVSLVKEP</sequence>
<comment type="similarity">
    <text evidence="1">Belongs to the intimin/invasin family.</text>
</comment>
<dbReference type="EMBL" id="JBJYXY010000001">
    <property type="protein sequence ID" value="MFN2977094.1"/>
    <property type="molecule type" value="Genomic_DNA"/>
</dbReference>
<name>A0ABW9KRG3_9BACT</name>
<dbReference type="Proteomes" id="UP001634747">
    <property type="component" value="Unassembled WGS sequence"/>
</dbReference>
<dbReference type="InterPro" id="IPR003344">
    <property type="entry name" value="Big_1_dom"/>
</dbReference>
<reference evidence="3 4" key="1">
    <citation type="submission" date="2024-12" db="EMBL/GenBank/DDBJ databases">
        <authorList>
            <person name="Lee Y."/>
        </authorList>
    </citation>
    <scope>NUCLEOTIDE SEQUENCE [LARGE SCALE GENOMIC DNA]</scope>
    <source>
        <strain evidence="3 4">03SUJ4</strain>
    </source>
</reference>
<comment type="caution">
    <text evidence="3">The sequence shown here is derived from an EMBL/GenBank/DDBJ whole genome shotgun (WGS) entry which is preliminary data.</text>
</comment>
<proteinExistence type="inferred from homology"/>
<dbReference type="InterPro" id="IPR002909">
    <property type="entry name" value="IPT_dom"/>
</dbReference>